<organism evidence="2 3">
    <name type="scientific">Nocardia terpenica</name>
    <dbReference type="NCBI Taxonomy" id="455432"/>
    <lineage>
        <taxon>Bacteria</taxon>
        <taxon>Bacillati</taxon>
        <taxon>Actinomycetota</taxon>
        <taxon>Actinomycetes</taxon>
        <taxon>Mycobacteriales</taxon>
        <taxon>Nocardiaceae</taxon>
        <taxon>Nocardia</taxon>
    </lineage>
</organism>
<dbReference type="InterPro" id="IPR010982">
    <property type="entry name" value="Lambda_DNA-bd_dom_sf"/>
</dbReference>
<dbReference type="OrthoDB" id="4534176at2"/>
<name>A0A161Z7L5_9NOCA</name>
<dbReference type="GO" id="GO:0003677">
    <property type="term" value="F:DNA binding"/>
    <property type="evidence" value="ECO:0007669"/>
    <property type="project" value="UniProtKB-KW"/>
</dbReference>
<gene>
    <name evidence="2" type="ORF">AWN90_00130</name>
</gene>
<dbReference type="CDD" id="cd00093">
    <property type="entry name" value="HTH_XRE"/>
    <property type="match status" value="1"/>
</dbReference>
<reference evidence="2 3" key="1">
    <citation type="submission" date="2016-04" db="EMBL/GenBank/DDBJ databases">
        <authorList>
            <person name="Evans L.H."/>
            <person name="Alamgir A."/>
            <person name="Owens N."/>
            <person name="Weber N.D."/>
            <person name="Virtaneva K."/>
            <person name="Barbian K."/>
            <person name="Babar A."/>
            <person name="Rosenke K."/>
        </authorList>
    </citation>
    <scope>NUCLEOTIDE SEQUENCE [LARGE SCALE GENOMIC DNA]</scope>
    <source>
        <strain evidence="2 3">IFM 0406</strain>
    </source>
</reference>
<proteinExistence type="predicted"/>
<protein>
    <submittedName>
        <fullName evidence="2">DNA-binding protein</fullName>
    </submittedName>
</protein>
<evidence type="ECO:0000259" key="1">
    <source>
        <dbReference type="PROSITE" id="PS50943"/>
    </source>
</evidence>
<comment type="caution">
    <text evidence="2">The sequence shown here is derived from an EMBL/GenBank/DDBJ whole genome shotgun (WGS) entry which is preliminary data.</text>
</comment>
<evidence type="ECO:0000313" key="2">
    <source>
        <dbReference type="EMBL" id="KZM76174.1"/>
    </source>
</evidence>
<sequence>MTYAVQQVREALGGRLRDIRKDAGLTARAVSRSAGWVPSKVSKLERGQQTPTDSDIRTWCRACDAEDQIADLIASLRNVEAAYLEWRQMRLPHRQRQSIAWESETKLMRWYEPFVVPGLLQTPQYAEAVLGRMQDFYRGSRDELAAGLAARMERQQVLYRGDHRFHFILAEQVLRTTVGDDDIMIGQLDRLLIAMALPRVVIGIIPTHTEYVVPLSNFCMFDASRVLVETITAELTITQPRELVLYEKTFQTLAKQAVVGRAARHLITTALDDRRGTESD</sequence>
<evidence type="ECO:0000313" key="3">
    <source>
        <dbReference type="Proteomes" id="UP000076512"/>
    </source>
</evidence>
<dbReference type="RefSeq" id="WP_067576571.1">
    <property type="nucleotide sequence ID" value="NZ_JABMCZ010000003.1"/>
</dbReference>
<dbReference type="InterPro" id="IPR001387">
    <property type="entry name" value="Cro/C1-type_HTH"/>
</dbReference>
<keyword evidence="2" id="KW-0238">DNA-binding</keyword>
<keyword evidence="3" id="KW-1185">Reference proteome</keyword>
<feature type="domain" description="HTH cro/C1-type" evidence="1">
    <location>
        <begin position="16"/>
        <end position="72"/>
    </location>
</feature>
<dbReference type="AlphaFoldDB" id="A0A161Z7L5"/>
<dbReference type="STRING" id="455432.AWN90_00130"/>
<accession>A0A161Z7L5</accession>
<dbReference type="Pfam" id="PF19054">
    <property type="entry name" value="DUF5753"/>
    <property type="match status" value="1"/>
</dbReference>
<dbReference type="InterPro" id="IPR043917">
    <property type="entry name" value="DUF5753"/>
</dbReference>
<dbReference type="PROSITE" id="PS50943">
    <property type="entry name" value="HTH_CROC1"/>
    <property type="match status" value="1"/>
</dbReference>
<dbReference type="Proteomes" id="UP000076512">
    <property type="component" value="Unassembled WGS sequence"/>
</dbReference>
<dbReference type="SUPFAM" id="SSF47413">
    <property type="entry name" value="lambda repressor-like DNA-binding domains"/>
    <property type="match status" value="1"/>
</dbReference>
<dbReference type="Gene3D" id="1.10.260.40">
    <property type="entry name" value="lambda repressor-like DNA-binding domains"/>
    <property type="match status" value="1"/>
</dbReference>
<dbReference type="EMBL" id="LWGR01000001">
    <property type="protein sequence ID" value="KZM76174.1"/>
    <property type="molecule type" value="Genomic_DNA"/>
</dbReference>
<dbReference type="SMART" id="SM00530">
    <property type="entry name" value="HTH_XRE"/>
    <property type="match status" value="1"/>
</dbReference>
<dbReference type="Pfam" id="PF13560">
    <property type="entry name" value="HTH_31"/>
    <property type="match status" value="1"/>
</dbReference>